<evidence type="ECO:0000256" key="3">
    <source>
        <dbReference type="ARBA" id="ARBA00022884"/>
    </source>
</evidence>
<evidence type="ECO:0000256" key="1">
    <source>
        <dbReference type="ARBA" id="ARBA00004604"/>
    </source>
</evidence>
<feature type="region of interest" description="Disordered" evidence="6">
    <location>
        <begin position="256"/>
        <end position="295"/>
    </location>
</feature>
<keyword evidence="8" id="KW-1185">Reference proteome</keyword>
<dbReference type="PANTHER" id="PTHR12311:SF7">
    <property type="entry name" value="ACTIVATOR OF BASAL TRANSCRIPTION 1"/>
    <property type="match status" value="1"/>
</dbReference>
<feature type="region of interest" description="Disordered" evidence="6">
    <location>
        <begin position="319"/>
        <end position="352"/>
    </location>
</feature>
<dbReference type="Gene3D" id="3.30.70.330">
    <property type="match status" value="1"/>
</dbReference>
<feature type="region of interest" description="Disordered" evidence="6">
    <location>
        <begin position="491"/>
        <end position="510"/>
    </location>
</feature>
<dbReference type="GO" id="GO:0003723">
    <property type="term" value="F:RNA binding"/>
    <property type="evidence" value="ECO:0007669"/>
    <property type="project" value="UniProtKB-KW"/>
</dbReference>
<comment type="subcellular location">
    <subcellularLocation>
        <location evidence="1">Nucleus</location>
        <location evidence="1">Nucleolus</location>
    </subcellularLocation>
</comment>
<dbReference type="EMBL" id="JADGKB010000039">
    <property type="protein sequence ID" value="KAJ3257375.1"/>
    <property type="molecule type" value="Genomic_DNA"/>
</dbReference>
<dbReference type="InterPro" id="IPR039119">
    <property type="entry name" value="ABT1/Esf2"/>
</dbReference>
<dbReference type="GO" id="GO:0000480">
    <property type="term" value="P:endonucleolytic cleavage in 5'-ETS of tricistronic rRNA transcript (SSU-rRNA, 5.8S rRNA, LSU-rRNA)"/>
    <property type="evidence" value="ECO:0007669"/>
    <property type="project" value="TreeGrafter"/>
</dbReference>
<dbReference type="GO" id="GO:0000447">
    <property type="term" value="P:endonucleolytic cleavage in ITS1 to separate SSU-rRNA from 5.8S rRNA and LSU-rRNA from tricistronic rRNA transcript (SSU-rRNA, 5.8S rRNA, LSU-rRNA)"/>
    <property type="evidence" value="ECO:0007669"/>
    <property type="project" value="TreeGrafter"/>
</dbReference>
<evidence type="ECO:0000256" key="6">
    <source>
        <dbReference type="SAM" id="MobiDB-lite"/>
    </source>
</evidence>
<evidence type="ECO:0000313" key="7">
    <source>
        <dbReference type="EMBL" id="KAJ3257375.1"/>
    </source>
</evidence>
<dbReference type="GO" id="GO:0000472">
    <property type="term" value="P:endonucleolytic cleavage to generate mature 5'-end of SSU-rRNA from (SSU-rRNA, 5.8S rRNA, LSU-rRNA)"/>
    <property type="evidence" value="ECO:0007669"/>
    <property type="project" value="TreeGrafter"/>
</dbReference>
<accession>A0AAD5Y3A9</accession>
<evidence type="ECO:0000256" key="4">
    <source>
        <dbReference type="ARBA" id="ARBA00023242"/>
    </source>
</evidence>
<reference evidence="7" key="1">
    <citation type="submission" date="2020-05" db="EMBL/GenBank/DDBJ databases">
        <title>Phylogenomic resolution of chytrid fungi.</title>
        <authorList>
            <person name="Stajich J.E."/>
            <person name="Amses K."/>
            <person name="Simmons R."/>
            <person name="Seto K."/>
            <person name="Myers J."/>
            <person name="Bonds A."/>
            <person name="Quandt C.A."/>
            <person name="Barry K."/>
            <person name="Liu P."/>
            <person name="Grigoriev I."/>
            <person name="Longcore J.E."/>
            <person name="James T.Y."/>
        </authorList>
    </citation>
    <scope>NUCLEOTIDE SEQUENCE</scope>
    <source>
        <strain evidence="7">PLAUS21</strain>
    </source>
</reference>
<feature type="compositionally biased region" description="Polar residues" evidence="6">
    <location>
        <begin position="326"/>
        <end position="352"/>
    </location>
</feature>
<evidence type="ECO:0000313" key="8">
    <source>
        <dbReference type="Proteomes" id="UP001210925"/>
    </source>
</evidence>
<feature type="compositionally biased region" description="Basic and acidic residues" evidence="6">
    <location>
        <begin position="256"/>
        <end position="290"/>
    </location>
</feature>
<feature type="compositionally biased region" description="Acidic residues" evidence="6">
    <location>
        <begin position="28"/>
        <end position="38"/>
    </location>
</feature>
<dbReference type="Proteomes" id="UP001210925">
    <property type="component" value="Unassembled WGS sequence"/>
</dbReference>
<proteinExistence type="inferred from homology"/>
<comment type="caution">
    <text evidence="7">The sequence shown here is derived from an EMBL/GenBank/DDBJ whole genome shotgun (WGS) entry which is preliminary data.</text>
</comment>
<evidence type="ECO:0000256" key="2">
    <source>
        <dbReference type="ARBA" id="ARBA00005819"/>
    </source>
</evidence>
<keyword evidence="3" id="KW-0694">RNA-binding</keyword>
<dbReference type="AlphaFoldDB" id="A0AAD5Y3A9"/>
<dbReference type="InterPro" id="IPR042530">
    <property type="entry name" value="EME1/EME2_C"/>
</dbReference>
<feature type="compositionally biased region" description="Basic and acidic residues" evidence="6">
    <location>
        <begin position="57"/>
        <end position="84"/>
    </location>
</feature>
<organism evidence="7 8">
    <name type="scientific">Boothiomyces macroporosus</name>
    <dbReference type="NCBI Taxonomy" id="261099"/>
    <lineage>
        <taxon>Eukaryota</taxon>
        <taxon>Fungi</taxon>
        <taxon>Fungi incertae sedis</taxon>
        <taxon>Chytridiomycota</taxon>
        <taxon>Chytridiomycota incertae sedis</taxon>
        <taxon>Chytridiomycetes</taxon>
        <taxon>Rhizophydiales</taxon>
        <taxon>Terramycetaceae</taxon>
        <taxon>Boothiomyces</taxon>
    </lineage>
</organism>
<dbReference type="Gene3D" id="1.10.150.670">
    <property type="entry name" value="Crossover junction endonuclease EME1, DNA-binding domain"/>
    <property type="match status" value="1"/>
</dbReference>
<comment type="similarity">
    <text evidence="2">Belongs to the ESF2/ABP1 family.</text>
</comment>
<feature type="region of interest" description="Disordered" evidence="6">
    <location>
        <begin position="15"/>
        <end position="84"/>
    </location>
</feature>
<dbReference type="SUPFAM" id="SSF54928">
    <property type="entry name" value="RNA-binding domain, RBD"/>
    <property type="match status" value="1"/>
</dbReference>
<dbReference type="InterPro" id="IPR035979">
    <property type="entry name" value="RBD_domain_sf"/>
</dbReference>
<dbReference type="GO" id="GO:0034462">
    <property type="term" value="P:small-subunit processome assembly"/>
    <property type="evidence" value="ECO:0007669"/>
    <property type="project" value="TreeGrafter"/>
</dbReference>
<dbReference type="CDD" id="cd12263">
    <property type="entry name" value="RRM_ABT1_like"/>
    <property type="match status" value="1"/>
</dbReference>
<evidence type="ECO:0000256" key="5">
    <source>
        <dbReference type="ARBA" id="ARBA00032634"/>
    </source>
</evidence>
<dbReference type="InterPro" id="IPR012677">
    <property type="entry name" value="Nucleotide-bd_a/b_plait_sf"/>
</dbReference>
<keyword evidence="4" id="KW-0539">Nucleus</keyword>
<name>A0AAD5Y3A9_9FUNG</name>
<gene>
    <name evidence="7" type="primary">ESF2</name>
    <name evidence="7" type="ORF">HK103_004595</name>
</gene>
<dbReference type="InterPro" id="IPR034353">
    <property type="entry name" value="ABT1/ESF2_RRM"/>
</dbReference>
<dbReference type="GO" id="GO:0005730">
    <property type="term" value="C:nucleolus"/>
    <property type="evidence" value="ECO:0007669"/>
    <property type="project" value="UniProtKB-SubCell"/>
</dbReference>
<dbReference type="PANTHER" id="PTHR12311">
    <property type="entry name" value="ACTIVATOR OF BASAL TRANSCRIPTION 1"/>
    <property type="match status" value="1"/>
</dbReference>
<protein>
    <recommendedName>
        <fullName evidence="5">18S rRNA factor 2</fullName>
    </recommendedName>
</protein>
<sequence length="805" mass="94358">MDKEDFYDQQELELKSKAKKKDSRFTFDEDSDGFDSDEDAKFIQEAQNADSESDVDNPEHSDNEHFDNEHSDNEHSDNDNEDGLKENEKALKPLDDKSLKDFQARIEKTGVCYMSRIPPFMKHTKLRSMLTKYGEIGRIYLNPEDPRIAARRKKYKHNKRQNFVEGWIEFMDKKIARKVASLLNNTNMGGKKRGYYYDDIWNIKYLPKFKWHHLTEQLAYELKVKEQKIKTEMDQVKRENKMYLKNVEKAKMVEAIKQRKETKEPQKNASEKRKTEEEPKRKVKQRKDIDSDFESLPTKNSNDVIILDSDDDGFVNDKSKEDCSLTLPNQSSSPFSGAQSYQSKSPFQSRNTFQQSPNFDFDCWEGPNDFTDDFELDSLESSLKENDSRTISKHYDSRTRLNSNIDICRLSDSDDSDFESSINNSQPVLKSHQELLQKEQDLISKTDISKSIEKLQKRTERETIKKMERLERQLKREQERNIRLETKLKQKQLRDEEKETKKSEKQREKEALEMEQIGKKALQTANRLRQKIECTRELIVHLCTEWDEKDPYLKNSLEEVGVEIRKVAPKIRNSLSLTHKVDREYDFENGSWNPCNIRLERLPYTMILLSATEIAQILKKDNTLVKYFTDCTSEFQGNTIIFFVVGLPEYYRSYSSAEIAIRNDEIREQLTNERRKKRKTNDILDGPDKKTIERELILLQIYGKGKSEYNQLAFGDSIKSGKDVEDTWVKMIEKIPGITERMAIGISKKYPTLGKFLEQVKSFKDLAGIPYETASTGKEYRTGESVAKRLYTVFFAQDPNLPVIN</sequence>